<proteinExistence type="predicted"/>
<sequence length="294" mass="33763">MSSNDNSDNMMEDSYGSNNQDESASESSHRPQYNYEYTDDGDNTKHVNIERIHQLENAMSNVCRVVNKYGNAPLPPLDPNVIDEKGWEIDSNSPWADVPAAMKEIVAAREQMHKALQSDVCQESNHDKTQVEWWEPYLSKDTNAARDAEKQVPQQDHSTSLSTEEQKQFEQVHMEWATNAFSEELEALRNGTLEQQFGVKKKKVDALDLDQNELSFVVSQQKSSNTSRNNDHREDIDVQVLVDMIRSGGAVFSDVEKRMLLRARQRGDVQNSDDYRENSLSIHEVRRRKLGFLR</sequence>
<name>A0ABD3Q0N5_9STRA</name>
<gene>
    <name evidence="2" type="ORF">ACHAWO_002565</name>
</gene>
<feature type="region of interest" description="Disordered" evidence="1">
    <location>
        <begin position="1"/>
        <end position="42"/>
    </location>
</feature>
<reference evidence="2 3" key="1">
    <citation type="submission" date="2024-10" db="EMBL/GenBank/DDBJ databases">
        <title>Updated reference genomes for cyclostephanoid diatoms.</title>
        <authorList>
            <person name="Roberts W.R."/>
            <person name="Alverson A.J."/>
        </authorList>
    </citation>
    <scope>NUCLEOTIDE SEQUENCE [LARGE SCALE GENOMIC DNA]</scope>
    <source>
        <strain evidence="2 3">AJA010-31</strain>
    </source>
</reference>
<dbReference type="AlphaFoldDB" id="A0ABD3Q0N5"/>
<feature type="compositionally biased region" description="Polar residues" evidence="1">
    <location>
        <begin position="1"/>
        <end position="26"/>
    </location>
</feature>
<evidence type="ECO:0000313" key="3">
    <source>
        <dbReference type="Proteomes" id="UP001530400"/>
    </source>
</evidence>
<dbReference type="EMBL" id="JALLPJ020000396">
    <property type="protein sequence ID" value="KAL3793364.1"/>
    <property type="molecule type" value="Genomic_DNA"/>
</dbReference>
<evidence type="ECO:0000313" key="2">
    <source>
        <dbReference type="EMBL" id="KAL3793364.1"/>
    </source>
</evidence>
<evidence type="ECO:0000256" key="1">
    <source>
        <dbReference type="SAM" id="MobiDB-lite"/>
    </source>
</evidence>
<protein>
    <submittedName>
        <fullName evidence="2">Uncharacterized protein</fullName>
    </submittedName>
</protein>
<keyword evidence="3" id="KW-1185">Reference proteome</keyword>
<comment type="caution">
    <text evidence="2">The sequence shown here is derived from an EMBL/GenBank/DDBJ whole genome shotgun (WGS) entry which is preliminary data.</text>
</comment>
<accession>A0ABD3Q0N5</accession>
<feature type="compositionally biased region" description="Polar residues" evidence="1">
    <location>
        <begin position="152"/>
        <end position="163"/>
    </location>
</feature>
<dbReference type="Proteomes" id="UP001530400">
    <property type="component" value="Unassembled WGS sequence"/>
</dbReference>
<organism evidence="2 3">
    <name type="scientific">Cyclotella atomus</name>
    <dbReference type="NCBI Taxonomy" id="382360"/>
    <lineage>
        <taxon>Eukaryota</taxon>
        <taxon>Sar</taxon>
        <taxon>Stramenopiles</taxon>
        <taxon>Ochrophyta</taxon>
        <taxon>Bacillariophyta</taxon>
        <taxon>Coscinodiscophyceae</taxon>
        <taxon>Thalassiosirophycidae</taxon>
        <taxon>Stephanodiscales</taxon>
        <taxon>Stephanodiscaceae</taxon>
        <taxon>Cyclotella</taxon>
    </lineage>
</organism>
<feature type="region of interest" description="Disordered" evidence="1">
    <location>
        <begin position="145"/>
        <end position="166"/>
    </location>
</feature>